<dbReference type="CDD" id="cd01741">
    <property type="entry name" value="GATase1_1"/>
    <property type="match status" value="1"/>
</dbReference>
<dbReference type="PANTHER" id="PTHR42695:SF5">
    <property type="entry name" value="GLUTAMINE AMIDOTRANSFERASE YLR126C-RELATED"/>
    <property type="match status" value="1"/>
</dbReference>
<dbReference type="AlphaFoldDB" id="A0A381U6M1"/>
<dbReference type="EMBL" id="UINC01005701">
    <property type="protein sequence ID" value="SVA23007.1"/>
    <property type="molecule type" value="Genomic_DNA"/>
</dbReference>
<dbReference type="GO" id="GO:0005829">
    <property type="term" value="C:cytosol"/>
    <property type="evidence" value="ECO:0007669"/>
    <property type="project" value="TreeGrafter"/>
</dbReference>
<reference evidence="2" key="1">
    <citation type="submission" date="2018-05" db="EMBL/GenBank/DDBJ databases">
        <authorList>
            <person name="Lanie J.A."/>
            <person name="Ng W.-L."/>
            <person name="Kazmierczak K.M."/>
            <person name="Andrzejewski T.M."/>
            <person name="Davidsen T.M."/>
            <person name="Wayne K.J."/>
            <person name="Tettelin H."/>
            <person name="Glass J.I."/>
            <person name="Rusch D."/>
            <person name="Podicherti R."/>
            <person name="Tsui H.-C.T."/>
            <person name="Winkler M.E."/>
        </authorList>
    </citation>
    <scope>NUCLEOTIDE SEQUENCE</scope>
</reference>
<protein>
    <recommendedName>
        <fullName evidence="1">Glutamine amidotransferase domain-containing protein</fullName>
    </recommendedName>
</protein>
<evidence type="ECO:0000259" key="1">
    <source>
        <dbReference type="Pfam" id="PF00117"/>
    </source>
</evidence>
<dbReference type="PROSITE" id="PS51273">
    <property type="entry name" value="GATASE_TYPE_1"/>
    <property type="match status" value="1"/>
</dbReference>
<accession>A0A381U6M1</accession>
<organism evidence="2">
    <name type="scientific">marine metagenome</name>
    <dbReference type="NCBI Taxonomy" id="408172"/>
    <lineage>
        <taxon>unclassified sequences</taxon>
        <taxon>metagenomes</taxon>
        <taxon>ecological metagenomes</taxon>
    </lineage>
</organism>
<feature type="non-terminal residue" evidence="2">
    <location>
        <position position="229"/>
    </location>
</feature>
<dbReference type="PANTHER" id="PTHR42695">
    <property type="entry name" value="GLUTAMINE AMIDOTRANSFERASE YLR126C-RELATED"/>
    <property type="match status" value="1"/>
</dbReference>
<feature type="non-terminal residue" evidence="2">
    <location>
        <position position="1"/>
    </location>
</feature>
<sequence>MKIGILLTDHVMDELKAKHGDMDDFYKYIFNKVDPTIELEIFDVVEGIYPNHIDNCEGYLITGSRFSVYDQIDWIIKLKEFVIELYQLKKPLIGVCFGHQLIAQVLGGEAKVAGSGWTVGNQTYDLIEDIPWLKEDITLFTLLHSHKDQVSKLPDNATLIASTEKVPIAMFSVGDHIFSHQGHPEFKPEYVHDVATIRKEVLGDEVYLAAIENLKNKVPDNEMIAKCWV</sequence>
<proteinExistence type="predicted"/>
<dbReference type="SUPFAM" id="SSF52317">
    <property type="entry name" value="Class I glutamine amidotransferase-like"/>
    <property type="match status" value="1"/>
</dbReference>
<name>A0A381U6M1_9ZZZZ</name>
<evidence type="ECO:0000313" key="2">
    <source>
        <dbReference type="EMBL" id="SVA23007.1"/>
    </source>
</evidence>
<feature type="domain" description="Glutamine amidotransferase" evidence="1">
    <location>
        <begin position="55"/>
        <end position="189"/>
    </location>
</feature>
<dbReference type="InterPro" id="IPR017926">
    <property type="entry name" value="GATASE"/>
</dbReference>
<dbReference type="InterPro" id="IPR029062">
    <property type="entry name" value="Class_I_gatase-like"/>
</dbReference>
<dbReference type="Gene3D" id="3.40.50.880">
    <property type="match status" value="1"/>
</dbReference>
<dbReference type="InterPro" id="IPR044992">
    <property type="entry name" value="ChyE-like"/>
</dbReference>
<dbReference type="Pfam" id="PF00117">
    <property type="entry name" value="GATase"/>
    <property type="match status" value="1"/>
</dbReference>
<gene>
    <name evidence="2" type="ORF">METZ01_LOCUS75861</name>
</gene>